<evidence type="ECO:0000256" key="9">
    <source>
        <dbReference type="ARBA" id="ARBA00042050"/>
    </source>
</evidence>
<dbReference type="InterPro" id="IPR029063">
    <property type="entry name" value="SAM-dependent_MTases_sf"/>
</dbReference>
<evidence type="ECO:0000256" key="1">
    <source>
        <dbReference type="ARBA" id="ARBA00004173"/>
    </source>
</evidence>
<feature type="domain" description="SAM-dependent MTase RsmB/NOP-type" evidence="13">
    <location>
        <begin position="200"/>
        <end position="508"/>
    </location>
</feature>
<evidence type="ECO:0000256" key="5">
    <source>
        <dbReference type="ARBA" id="ARBA00022691"/>
    </source>
</evidence>
<keyword evidence="4 11" id="KW-0808">Transferase</keyword>
<evidence type="ECO:0000256" key="4">
    <source>
        <dbReference type="ARBA" id="ARBA00022679"/>
    </source>
</evidence>
<dbReference type="Proteomes" id="UP001153620">
    <property type="component" value="Chromosome 1"/>
</dbReference>
<keyword evidence="15" id="KW-1185">Reference proteome</keyword>
<dbReference type="GO" id="GO:0008173">
    <property type="term" value="F:RNA methyltransferase activity"/>
    <property type="evidence" value="ECO:0007669"/>
    <property type="project" value="InterPro"/>
</dbReference>
<dbReference type="PANTHER" id="PTHR22808">
    <property type="entry name" value="NCL1 YEAST -RELATED NOL1/NOP2/FMU SUN DOMAIN-CONTAINING"/>
    <property type="match status" value="1"/>
</dbReference>
<keyword evidence="3 11" id="KW-0489">Methyltransferase</keyword>
<organism evidence="14 15">
    <name type="scientific">Chironomus riparius</name>
    <dbReference type="NCBI Taxonomy" id="315576"/>
    <lineage>
        <taxon>Eukaryota</taxon>
        <taxon>Metazoa</taxon>
        <taxon>Ecdysozoa</taxon>
        <taxon>Arthropoda</taxon>
        <taxon>Hexapoda</taxon>
        <taxon>Insecta</taxon>
        <taxon>Pterygota</taxon>
        <taxon>Neoptera</taxon>
        <taxon>Endopterygota</taxon>
        <taxon>Diptera</taxon>
        <taxon>Nematocera</taxon>
        <taxon>Chironomoidea</taxon>
        <taxon>Chironomidae</taxon>
        <taxon>Chironominae</taxon>
        <taxon>Chironomus</taxon>
    </lineage>
</organism>
<dbReference type="GO" id="GO:0005762">
    <property type="term" value="C:mitochondrial large ribosomal subunit"/>
    <property type="evidence" value="ECO:0007669"/>
    <property type="project" value="TreeGrafter"/>
</dbReference>
<reference evidence="14" key="1">
    <citation type="submission" date="2022-01" db="EMBL/GenBank/DDBJ databases">
        <authorList>
            <person name="King R."/>
        </authorList>
    </citation>
    <scope>NUCLEOTIDE SEQUENCE</scope>
</reference>
<evidence type="ECO:0000256" key="11">
    <source>
        <dbReference type="PROSITE-ProRule" id="PRU01023"/>
    </source>
</evidence>
<dbReference type="PROSITE" id="PS51686">
    <property type="entry name" value="SAM_MT_RSMB_NOP"/>
    <property type="match status" value="1"/>
</dbReference>
<dbReference type="EMBL" id="OU895877">
    <property type="protein sequence ID" value="CAG9798001.1"/>
    <property type="molecule type" value="Genomic_DNA"/>
</dbReference>
<keyword evidence="6 11" id="KW-0694">RNA-binding</keyword>
<accession>A0A9N9WMU4</accession>
<evidence type="ECO:0000256" key="3">
    <source>
        <dbReference type="ARBA" id="ARBA00022603"/>
    </source>
</evidence>
<comment type="catalytic activity">
    <reaction evidence="10">
        <text>a cytidine in rRNA + S-adenosyl-L-methionine = a 5-methylcytidine in rRNA + S-adenosyl-L-homocysteine + H(+)</text>
        <dbReference type="Rhea" id="RHEA:61484"/>
        <dbReference type="Rhea" id="RHEA-COMP:15836"/>
        <dbReference type="Rhea" id="RHEA-COMP:15837"/>
        <dbReference type="ChEBI" id="CHEBI:15378"/>
        <dbReference type="ChEBI" id="CHEBI:57856"/>
        <dbReference type="ChEBI" id="CHEBI:59789"/>
        <dbReference type="ChEBI" id="CHEBI:74483"/>
        <dbReference type="ChEBI" id="CHEBI:82748"/>
    </reaction>
</comment>
<gene>
    <name evidence="14" type="ORF">CHIRRI_LOCUS986</name>
</gene>
<dbReference type="PRINTS" id="PR02008">
    <property type="entry name" value="RCMTFAMILY"/>
</dbReference>
<evidence type="ECO:0000256" key="6">
    <source>
        <dbReference type="ARBA" id="ARBA00022884"/>
    </source>
</evidence>
<feature type="binding site" evidence="11">
    <location>
        <position position="362"/>
    </location>
    <ligand>
        <name>S-adenosyl-L-methionine</name>
        <dbReference type="ChEBI" id="CHEBI:59789"/>
    </ligand>
</feature>
<dbReference type="Pfam" id="PF01189">
    <property type="entry name" value="Methyltr_RsmB-F"/>
    <property type="match status" value="1"/>
</dbReference>
<feature type="binding site" evidence="11">
    <location>
        <position position="327"/>
    </location>
    <ligand>
        <name>S-adenosyl-L-methionine</name>
        <dbReference type="ChEBI" id="CHEBI:59789"/>
    </ligand>
</feature>
<sequence>MLKSRSIVKYFYRHKHGKNHWSVVEKKIFTKDRALQNLDDFYTNVYGIRWKSMRLGLLSKQKYIAMVNNFGEDEKVSEMFERDGAINIRTLYEVTKRNLEDEMGKFYVDENYANNALGHDSKIDNIFQKKRSEEITGIYADKEHAENVEVPRLTEENDSDKESDDENEIMEDVKKFKRPLEQVMREDSAIDYSRIIDPNFVESALYEYVPATKIKGLEDFVPESEHYRYYSNSADFPLKVEMETEFSIPENLQMYTYEMGNITDFRIPYRTITAVSSHFLMNGSSILPPLALNLKPGDVIFDACAAPGGKSFLMLQTLLPKLLVSNDVMESRANKIRKLMQEFVYDFKSSWKNHRCVVREEDARITSEYASYDKVLVDVPCTTDRHSVNESDNNIFKPARIKERLRIPELQSQILSNCIRLLKPGGDLVYSTCSLSPIQNDGVIHMALSNVFKEHGISVTIKDLSMVMKPFQCIFKFEHPKGLKYGQMVLPYLPANFGPLYFCKMTRN</sequence>
<dbReference type="CDD" id="cd02440">
    <property type="entry name" value="AdoMet_MTases"/>
    <property type="match status" value="1"/>
</dbReference>
<dbReference type="GO" id="GO:0031167">
    <property type="term" value="P:rRNA methylation"/>
    <property type="evidence" value="ECO:0007669"/>
    <property type="project" value="TreeGrafter"/>
</dbReference>
<evidence type="ECO:0000256" key="12">
    <source>
        <dbReference type="SAM" id="MobiDB-lite"/>
    </source>
</evidence>
<proteinExistence type="inferred from homology"/>
<feature type="compositionally biased region" description="Acidic residues" evidence="12">
    <location>
        <begin position="156"/>
        <end position="168"/>
    </location>
</feature>
<keyword evidence="8" id="KW-0496">Mitochondrion</keyword>
<dbReference type="OrthoDB" id="8020218at2759"/>
<evidence type="ECO:0000313" key="14">
    <source>
        <dbReference type="EMBL" id="CAG9798001.1"/>
    </source>
</evidence>
<dbReference type="PANTHER" id="PTHR22808:SF3">
    <property type="entry name" value="5-METHYLCYTOSINE RRNA METHYLTRANSFERASE NSUN4"/>
    <property type="match status" value="1"/>
</dbReference>
<dbReference type="GO" id="GO:0003723">
    <property type="term" value="F:RNA binding"/>
    <property type="evidence" value="ECO:0007669"/>
    <property type="project" value="UniProtKB-UniRule"/>
</dbReference>
<protein>
    <recommendedName>
        <fullName evidence="9">NOL1/NOP2/Sun domain family member 4</fullName>
    </recommendedName>
</protein>
<dbReference type="Gene3D" id="3.40.50.150">
    <property type="entry name" value="Vaccinia Virus protein VP39"/>
    <property type="match status" value="1"/>
</dbReference>
<evidence type="ECO:0000256" key="10">
    <source>
        <dbReference type="ARBA" id="ARBA00049302"/>
    </source>
</evidence>
<feature type="binding site" evidence="11">
    <location>
        <position position="378"/>
    </location>
    <ligand>
        <name>S-adenosyl-L-methionine</name>
        <dbReference type="ChEBI" id="CHEBI:59789"/>
    </ligand>
</feature>
<keyword evidence="2" id="KW-0698">rRNA processing</keyword>
<feature type="region of interest" description="Disordered" evidence="12">
    <location>
        <begin position="146"/>
        <end position="168"/>
    </location>
</feature>
<keyword evidence="5 11" id="KW-0949">S-adenosyl-L-methionine</keyword>
<dbReference type="Gene3D" id="6.20.240.40">
    <property type="match status" value="1"/>
</dbReference>
<reference evidence="14" key="2">
    <citation type="submission" date="2022-10" db="EMBL/GenBank/DDBJ databases">
        <authorList>
            <consortium name="ENA_rothamsted_submissions"/>
            <consortium name="culmorum"/>
            <person name="King R."/>
        </authorList>
    </citation>
    <scope>NUCLEOTIDE SEQUENCE</scope>
</reference>
<feature type="binding site" evidence="11">
    <location>
        <begin position="304"/>
        <end position="310"/>
    </location>
    <ligand>
        <name>S-adenosyl-L-methionine</name>
        <dbReference type="ChEBI" id="CHEBI:59789"/>
    </ligand>
</feature>
<evidence type="ECO:0000256" key="2">
    <source>
        <dbReference type="ARBA" id="ARBA00022552"/>
    </source>
</evidence>
<feature type="compositionally biased region" description="Basic and acidic residues" evidence="12">
    <location>
        <begin position="146"/>
        <end position="155"/>
    </location>
</feature>
<dbReference type="InterPro" id="IPR023267">
    <property type="entry name" value="RCMT"/>
</dbReference>
<evidence type="ECO:0000256" key="7">
    <source>
        <dbReference type="ARBA" id="ARBA00022946"/>
    </source>
</evidence>
<evidence type="ECO:0000256" key="8">
    <source>
        <dbReference type="ARBA" id="ARBA00023128"/>
    </source>
</evidence>
<comment type="subcellular location">
    <subcellularLocation>
        <location evidence="1">Mitochondrion</location>
    </subcellularLocation>
</comment>
<evidence type="ECO:0000259" key="13">
    <source>
        <dbReference type="PROSITE" id="PS51686"/>
    </source>
</evidence>
<keyword evidence="7" id="KW-0809">Transit peptide</keyword>
<comment type="similarity">
    <text evidence="11">Belongs to the class I-like SAM-binding methyltransferase superfamily. RsmB/NOP family.</text>
</comment>
<dbReference type="InterPro" id="IPR049560">
    <property type="entry name" value="MeTrfase_RsmB-F_NOP2_cat"/>
</dbReference>
<dbReference type="InterPro" id="IPR001678">
    <property type="entry name" value="MeTrfase_RsmB-F_NOP2_dom"/>
</dbReference>
<dbReference type="AlphaFoldDB" id="A0A9N9WMU4"/>
<feature type="active site" description="Nucleophile" evidence="11">
    <location>
        <position position="433"/>
    </location>
</feature>
<dbReference type="FunFam" id="3.40.50.150:FF:000055">
    <property type="entry name" value="5-methylcytosine rRNA methyltransferase NSUN4"/>
    <property type="match status" value="1"/>
</dbReference>
<name>A0A9N9WMU4_9DIPT</name>
<dbReference type="SUPFAM" id="SSF53335">
    <property type="entry name" value="S-adenosyl-L-methionine-dependent methyltransferases"/>
    <property type="match status" value="1"/>
</dbReference>
<evidence type="ECO:0000313" key="15">
    <source>
        <dbReference type="Proteomes" id="UP001153620"/>
    </source>
</evidence>